<protein>
    <submittedName>
        <fullName evidence="2">Uncharacterized protein</fullName>
    </submittedName>
</protein>
<keyword evidence="1" id="KW-0812">Transmembrane</keyword>
<dbReference type="STRING" id="1122155.SAMN02745158_00386"/>
<evidence type="ECO:0000256" key="1">
    <source>
        <dbReference type="SAM" id="Phobius"/>
    </source>
</evidence>
<sequence length="105" mass="11466">MIQNKKGTTLVSVIVSFAILMIIILLFSRSVTLSLNLSKKADKILQETTEAVNTYYTGDNPQTTPSILNMTEDGASGSSIAVKLNPHFCGKSSDDTDKVIYYFTP</sequence>
<feature type="transmembrane region" description="Helical" evidence="1">
    <location>
        <begin position="7"/>
        <end position="27"/>
    </location>
</feature>
<gene>
    <name evidence="2" type="ORF">SAMN02745158_00386</name>
</gene>
<dbReference type="AlphaFoldDB" id="A0A1M4T1X5"/>
<dbReference type="OrthoDB" id="9886745at2"/>
<evidence type="ECO:0000313" key="3">
    <source>
        <dbReference type="Proteomes" id="UP000184245"/>
    </source>
</evidence>
<proteinExistence type="predicted"/>
<keyword evidence="3" id="KW-1185">Reference proteome</keyword>
<keyword evidence="1" id="KW-0472">Membrane</keyword>
<dbReference type="EMBL" id="FQVI01000001">
    <property type="protein sequence ID" value="SHE38476.1"/>
    <property type="molecule type" value="Genomic_DNA"/>
</dbReference>
<keyword evidence="1" id="KW-1133">Transmembrane helix</keyword>
<dbReference type="Proteomes" id="UP000184245">
    <property type="component" value="Unassembled WGS sequence"/>
</dbReference>
<name>A0A1M4T1X5_9CLOT</name>
<accession>A0A1M4T1X5</accession>
<evidence type="ECO:0000313" key="2">
    <source>
        <dbReference type="EMBL" id="SHE38476.1"/>
    </source>
</evidence>
<reference evidence="2 3" key="1">
    <citation type="submission" date="2016-11" db="EMBL/GenBank/DDBJ databases">
        <authorList>
            <person name="Jaros S."/>
            <person name="Januszkiewicz K."/>
            <person name="Wedrychowicz H."/>
        </authorList>
    </citation>
    <scope>NUCLEOTIDE SEQUENCE [LARGE SCALE GENOMIC DNA]</scope>
    <source>
        <strain evidence="2 3">DSM 17459</strain>
    </source>
</reference>
<organism evidence="2 3">
    <name type="scientific">Lactonifactor longoviformis DSM 17459</name>
    <dbReference type="NCBI Taxonomy" id="1122155"/>
    <lineage>
        <taxon>Bacteria</taxon>
        <taxon>Bacillati</taxon>
        <taxon>Bacillota</taxon>
        <taxon>Clostridia</taxon>
        <taxon>Eubacteriales</taxon>
        <taxon>Clostridiaceae</taxon>
        <taxon>Lactonifactor</taxon>
    </lineage>
</organism>
<dbReference type="RefSeq" id="WP_072848548.1">
    <property type="nucleotide sequence ID" value="NZ_FQVI01000001.1"/>
</dbReference>